<evidence type="ECO:0000256" key="1">
    <source>
        <dbReference type="SAM" id="MobiDB-lite"/>
    </source>
</evidence>
<reference evidence="2 3" key="1">
    <citation type="journal article" date="2019" name="PLoS Biol.">
        <title>Sex chromosomes control vertical transmission of feminizing Wolbachia symbionts in an isopod.</title>
        <authorList>
            <person name="Becking T."/>
            <person name="Chebbi M.A."/>
            <person name="Giraud I."/>
            <person name="Moumen B."/>
            <person name="Laverre T."/>
            <person name="Caubet Y."/>
            <person name="Peccoud J."/>
            <person name="Gilbert C."/>
            <person name="Cordaux R."/>
        </authorList>
    </citation>
    <scope>NUCLEOTIDE SEQUENCE [LARGE SCALE GENOMIC DNA]</scope>
    <source>
        <strain evidence="2">ANa2</strain>
        <tissue evidence="2">Whole body excluding digestive tract and cuticle</tissue>
    </source>
</reference>
<proteinExistence type="predicted"/>
<dbReference type="Proteomes" id="UP000326759">
    <property type="component" value="Unassembled WGS sequence"/>
</dbReference>
<dbReference type="OrthoDB" id="21144at2759"/>
<protein>
    <submittedName>
        <fullName evidence="2">Uncharacterized protein</fullName>
    </submittedName>
</protein>
<sequence>IDYPDVQLLHPGQRSSANPRTYEKLHFALDARDIPLKGAGSVGCPLNPSSEVTPIHYHGNPHLQQLNHDLPDLLRGGRSRGSVGSSVRDGSDTSSAYSGSDTMCQSIHSLDHEDVDLSGLMESVVDSDEEDLVENVESLSVQDTVRECLEKGPK</sequence>
<comment type="caution">
    <text evidence="2">The sequence shown here is derived from an EMBL/GenBank/DDBJ whole genome shotgun (WGS) entry which is preliminary data.</text>
</comment>
<evidence type="ECO:0000313" key="2">
    <source>
        <dbReference type="EMBL" id="KAB7507593.1"/>
    </source>
</evidence>
<feature type="compositionally biased region" description="Low complexity" evidence="1">
    <location>
        <begin position="80"/>
        <end position="95"/>
    </location>
</feature>
<keyword evidence="3" id="KW-1185">Reference proteome</keyword>
<feature type="region of interest" description="Disordered" evidence="1">
    <location>
        <begin position="73"/>
        <end position="100"/>
    </location>
</feature>
<dbReference type="EMBL" id="SEYY01000292">
    <property type="protein sequence ID" value="KAB7507593.1"/>
    <property type="molecule type" value="Genomic_DNA"/>
</dbReference>
<accession>A0A5N5TN35</accession>
<name>A0A5N5TN35_9CRUS</name>
<organism evidence="2 3">
    <name type="scientific">Armadillidium nasatum</name>
    <dbReference type="NCBI Taxonomy" id="96803"/>
    <lineage>
        <taxon>Eukaryota</taxon>
        <taxon>Metazoa</taxon>
        <taxon>Ecdysozoa</taxon>
        <taxon>Arthropoda</taxon>
        <taxon>Crustacea</taxon>
        <taxon>Multicrustacea</taxon>
        <taxon>Malacostraca</taxon>
        <taxon>Eumalacostraca</taxon>
        <taxon>Peracarida</taxon>
        <taxon>Isopoda</taxon>
        <taxon>Oniscidea</taxon>
        <taxon>Crinocheta</taxon>
        <taxon>Armadillidiidae</taxon>
        <taxon>Armadillidium</taxon>
    </lineage>
</organism>
<dbReference type="AlphaFoldDB" id="A0A5N5TN35"/>
<evidence type="ECO:0000313" key="3">
    <source>
        <dbReference type="Proteomes" id="UP000326759"/>
    </source>
</evidence>
<feature type="non-terminal residue" evidence="2">
    <location>
        <position position="1"/>
    </location>
</feature>
<gene>
    <name evidence="2" type="ORF">Anas_00892</name>
</gene>